<dbReference type="PANTHER" id="PTHR22939:SF129">
    <property type="entry name" value="SERINE PROTEASE HTRA2, MITOCHONDRIAL"/>
    <property type="match status" value="1"/>
</dbReference>
<dbReference type="EMBL" id="UINC01128541">
    <property type="protein sequence ID" value="SVD08354.1"/>
    <property type="molecule type" value="Genomic_DNA"/>
</dbReference>
<protein>
    <submittedName>
        <fullName evidence="1">Uncharacterized protein</fullName>
    </submittedName>
</protein>
<proteinExistence type="predicted"/>
<evidence type="ECO:0000313" key="1">
    <source>
        <dbReference type="EMBL" id="SVD08354.1"/>
    </source>
</evidence>
<dbReference type="PRINTS" id="PR00834">
    <property type="entry name" value="PROTEASES2C"/>
</dbReference>
<sequence length="206" mass="22577">MKLKQTTVSFIFLAIIFAYPSRKDFSDAFIKVADKGNPTVVSIISEKTVERNPHYFFERFDDRLPRGKQKGHSLGSGVIIDADKGYIITNNHVVEDSEGIKVVLYDKRELDAKIIATDPPSDIAVIKIDPTGLINADMGNSEMLKVGEWVVAIGSPFGLHLNHTVTAGIISAVGRNDVISRHNFENFIQHDAAINPGNSGGALFNL</sequence>
<dbReference type="Pfam" id="PF13365">
    <property type="entry name" value="Trypsin_2"/>
    <property type="match status" value="1"/>
</dbReference>
<dbReference type="InterPro" id="IPR009003">
    <property type="entry name" value="Peptidase_S1_PA"/>
</dbReference>
<dbReference type="GO" id="GO:0004252">
    <property type="term" value="F:serine-type endopeptidase activity"/>
    <property type="evidence" value="ECO:0007669"/>
    <property type="project" value="InterPro"/>
</dbReference>
<feature type="non-terminal residue" evidence="1">
    <location>
        <position position="206"/>
    </location>
</feature>
<reference evidence="1" key="1">
    <citation type="submission" date="2018-05" db="EMBL/GenBank/DDBJ databases">
        <authorList>
            <person name="Lanie J.A."/>
            <person name="Ng W.-L."/>
            <person name="Kazmierczak K.M."/>
            <person name="Andrzejewski T.M."/>
            <person name="Davidsen T.M."/>
            <person name="Wayne K.J."/>
            <person name="Tettelin H."/>
            <person name="Glass J.I."/>
            <person name="Rusch D."/>
            <person name="Podicherti R."/>
            <person name="Tsui H.-C.T."/>
            <person name="Winkler M.E."/>
        </authorList>
    </citation>
    <scope>NUCLEOTIDE SEQUENCE</scope>
</reference>
<dbReference type="Gene3D" id="2.40.10.120">
    <property type="match status" value="1"/>
</dbReference>
<gene>
    <name evidence="1" type="ORF">METZ01_LOCUS361208</name>
</gene>
<dbReference type="AlphaFoldDB" id="A0A382SEN4"/>
<organism evidence="1">
    <name type="scientific">marine metagenome</name>
    <dbReference type="NCBI Taxonomy" id="408172"/>
    <lineage>
        <taxon>unclassified sequences</taxon>
        <taxon>metagenomes</taxon>
        <taxon>ecological metagenomes</taxon>
    </lineage>
</organism>
<name>A0A382SEN4_9ZZZZ</name>
<dbReference type="SUPFAM" id="SSF50494">
    <property type="entry name" value="Trypsin-like serine proteases"/>
    <property type="match status" value="1"/>
</dbReference>
<accession>A0A382SEN4</accession>
<dbReference type="PANTHER" id="PTHR22939">
    <property type="entry name" value="SERINE PROTEASE FAMILY S1C HTRA-RELATED"/>
    <property type="match status" value="1"/>
</dbReference>
<dbReference type="GO" id="GO:0006508">
    <property type="term" value="P:proteolysis"/>
    <property type="evidence" value="ECO:0007669"/>
    <property type="project" value="InterPro"/>
</dbReference>
<dbReference type="InterPro" id="IPR001940">
    <property type="entry name" value="Peptidase_S1C"/>
</dbReference>